<reference evidence="1 2" key="1">
    <citation type="submission" date="2018-08" db="EMBL/GenBank/DDBJ databases">
        <title>A genome reference for cultivated species of the human gut microbiota.</title>
        <authorList>
            <person name="Zou Y."/>
            <person name="Xue W."/>
            <person name="Luo G."/>
        </authorList>
    </citation>
    <scope>NUCLEOTIDE SEQUENCE [LARGE SCALE GENOMIC DNA]</scope>
    <source>
        <strain evidence="1 2">AM30-5LB</strain>
    </source>
</reference>
<protein>
    <submittedName>
        <fullName evidence="1">Uncharacterized protein</fullName>
    </submittedName>
</protein>
<dbReference type="Proteomes" id="UP000286050">
    <property type="component" value="Unassembled WGS sequence"/>
</dbReference>
<comment type="caution">
    <text evidence="1">The sequence shown here is derived from an EMBL/GenBank/DDBJ whole genome shotgun (WGS) entry which is preliminary data.</text>
</comment>
<dbReference type="AlphaFoldDB" id="A0A414FY99"/>
<accession>A0A414FY99</accession>
<dbReference type="EMBL" id="QSJI01000002">
    <property type="protein sequence ID" value="RHD56585.1"/>
    <property type="molecule type" value="Genomic_DNA"/>
</dbReference>
<proteinExistence type="predicted"/>
<evidence type="ECO:0000313" key="1">
    <source>
        <dbReference type="EMBL" id="RHD56585.1"/>
    </source>
</evidence>
<evidence type="ECO:0000313" key="2">
    <source>
        <dbReference type="Proteomes" id="UP000286050"/>
    </source>
</evidence>
<gene>
    <name evidence="1" type="ORF">DW787_03325</name>
</gene>
<sequence>MKVESSWTARDMTILKLTECIPLTDWRKMIVGGVEFKPFPVMDSGENIIAAEGKHDLTGKQVVFA</sequence>
<organism evidence="1 2">
    <name type="scientific">Collinsella intestinalis</name>
    <dbReference type="NCBI Taxonomy" id="147207"/>
    <lineage>
        <taxon>Bacteria</taxon>
        <taxon>Bacillati</taxon>
        <taxon>Actinomycetota</taxon>
        <taxon>Coriobacteriia</taxon>
        <taxon>Coriobacteriales</taxon>
        <taxon>Coriobacteriaceae</taxon>
        <taxon>Collinsella</taxon>
    </lineage>
</organism>
<name>A0A414FY99_9ACTN</name>
<dbReference type="RefSeq" id="WP_118271636.1">
    <property type="nucleotide sequence ID" value="NZ_QSJI01000002.1"/>
</dbReference>